<reference evidence="3" key="1">
    <citation type="submission" date="2022-04" db="EMBL/GenBank/DDBJ databases">
        <title>Systematic whole-genome sequencing reveals an unexpected diversity among actinomycetoma pathogens and provides insights into their antibacterial susceptibilities.</title>
        <authorList>
            <person name="Watson A.K."/>
            <person name="Kepplinger B."/>
            <person name="Bakhiet S.M."/>
            <person name="Mhmoud N.A."/>
            <person name="Chapman J."/>
            <person name="Allenby N."/>
            <person name="Mickiewicz K."/>
            <person name="Goodfellow M."/>
            <person name="Fahal A.H."/>
            <person name="Errington J."/>
        </authorList>
    </citation>
    <scope>NUCLEOTIDE SEQUENCE</scope>
    <source>
        <strain evidence="3">SD 504</strain>
    </source>
</reference>
<dbReference type="Proteomes" id="UP001056383">
    <property type="component" value="Chromosome"/>
</dbReference>
<evidence type="ECO:0000256" key="1">
    <source>
        <dbReference type="SAM" id="MobiDB-lite"/>
    </source>
</evidence>
<evidence type="ECO:0000313" key="4">
    <source>
        <dbReference type="Proteomes" id="UP001056383"/>
    </source>
</evidence>
<keyword evidence="2" id="KW-0472">Membrane</keyword>
<evidence type="ECO:0000313" key="3">
    <source>
        <dbReference type="EMBL" id="URN18495.1"/>
    </source>
</evidence>
<keyword evidence="2" id="KW-0812">Transmembrane</keyword>
<dbReference type="EMBL" id="CP095474">
    <property type="protein sequence ID" value="URN18495.1"/>
    <property type="molecule type" value="Genomic_DNA"/>
</dbReference>
<sequence>MSSSNHPRTPGDHARPLPDAGGKRGNSLAIAALVLGVAALLLFWTVFGGVVLGLAAVVLGVAGARAARGGRAPHGGMAVAGAVLGALGLIASVVIVVLGASAFDSKEFRNFSECIEHAETQGERDACKDDFDQEVDD</sequence>
<protein>
    <submittedName>
        <fullName evidence="3">DUF4190 domain-containing protein</fullName>
    </submittedName>
</protein>
<gene>
    <name evidence="3" type="ORF">MW084_23930</name>
</gene>
<keyword evidence="2" id="KW-1133">Transmembrane helix</keyword>
<accession>A0ABY4THW2</accession>
<feature type="transmembrane region" description="Helical" evidence="2">
    <location>
        <begin position="79"/>
        <end position="103"/>
    </location>
</feature>
<feature type="transmembrane region" description="Helical" evidence="2">
    <location>
        <begin position="50"/>
        <end position="67"/>
    </location>
</feature>
<keyword evidence="4" id="KW-1185">Reference proteome</keyword>
<name>A0ABY4THW2_9ACTN</name>
<proteinExistence type="predicted"/>
<organism evidence="3 4">
    <name type="scientific">Streptomyces sudanensis</name>
    <dbReference type="NCBI Taxonomy" id="436397"/>
    <lineage>
        <taxon>Bacteria</taxon>
        <taxon>Bacillati</taxon>
        <taxon>Actinomycetota</taxon>
        <taxon>Actinomycetes</taxon>
        <taxon>Kitasatosporales</taxon>
        <taxon>Streptomycetaceae</taxon>
        <taxon>Streptomyces</taxon>
    </lineage>
</organism>
<evidence type="ECO:0000256" key="2">
    <source>
        <dbReference type="SAM" id="Phobius"/>
    </source>
</evidence>
<dbReference type="RefSeq" id="WP_010472122.1">
    <property type="nucleotide sequence ID" value="NZ_CP095474.1"/>
</dbReference>
<feature type="region of interest" description="Disordered" evidence="1">
    <location>
        <begin position="1"/>
        <end position="20"/>
    </location>
</feature>